<protein>
    <submittedName>
        <fullName evidence="2">Uncharacterized protein</fullName>
    </submittedName>
</protein>
<accession>A0A9X2GHG0</accession>
<dbReference type="AlphaFoldDB" id="A0A9X2GHG0"/>
<evidence type="ECO:0000313" key="3">
    <source>
        <dbReference type="Proteomes" id="UP001139648"/>
    </source>
</evidence>
<sequence>MQLLTTAADRQPDDDRAPSVLSVSSGGTGAGARTVRRGEGRSPA</sequence>
<proteinExistence type="predicted"/>
<name>A0A9X2GHG0_9ACTN</name>
<dbReference type="Proteomes" id="UP001139648">
    <property type="component" value="Unassembled WGS sequence"/>
</dbReference>
<comment type="caution">
    <text evidence="2">The sequence shown here is derived from an EMBL/GenBank/DDBJ whole genome shotgun (WGS) entry which is preliminary data.</text>
</comment>
<gene>
    <name evidence="2" type="ORF">HD597_004722</name>
</gene>
<dbReference type="EMBL" id="JAMZEB010000002">
    <property type="protein sequence ID" value="MCP2357702.1"/>
    <property type="molecule type" value="Genomic_DNA"/>
</dbReference>
<evidence type="ECO:0000256" key="1">
    <source>
        <dbReference type="SAM" id="MobiDB-lite"/>
    </source>
</evidence>
<dbReference type="RefSeq" id="WP_276082999.1">
    <property type="nucleotide sequence ID" value="NZ_JAMZEB010000002.1"/>
</dbReference>
<organism evidence="2 3">
    <name type="scientific">Nonomuraea thailandensis</name>
    <dbReference type="NCBI Taxonomy" id="1188745"/>
    <lineage>
        <taxon>Bacteria</taxon>
        <taxon>Bacillati</taxon>
        <taxon>Actinomycetota</taxon>
        <taxon>Actinomycetes</taxon>
        <taxon>Streptosporangiales</taxon>
        <taxon>Streptosporangiaceae</taxon>
        <taxon>Nonomuraea</taxon>
    </lineage>
</organism>
<reference evidence="2" key="1">
    <citation type="submission" date="2022-06" db="EMBL/GenBank/DDBJ databases">
        <title>Sequencing the genomes of 1000 actinobacteria strains.</title>
        <authorList>
            <person name="Klenk H.-P."/>
        </authorList>
    </citation>
    <scope>NUCLEOTIDE SEQUENCE</scope>
    <source>
        <strain evidence="2">DSM 46694</strain>
    </source>
</reference>
<feature type="region of interest" description="Disordered" evidence="1">
    <location>
        <begin position="1"/>
        <end position="44"/>
    </location>
</feature>
<keyword evidence="3" id="KW-1185">Reference proteome</keyword>
<evidence type="ECO:0000313" key="2">
    <source>
        <dbReference type="EMBL" id="MCP2357702.1"/>
    </source>
</evidence>